<sequence>MDHDKITYVRGRDGQRYIDEEAITEEEVLVRIPVVELHQRGIVLWLNSTQSVWVLDVSKKERKARMINYIMFPENISDLIPRGCDK</sequence>
<gene>
    <name evidence="1" type="ORF">CEP54_013197</name>
</gene>
<dbReference type="AlphaFoldDB" id="A0A428P4C3"/>
<accession>A0A428P4C3</accession>
<name>A0A428P4C3_9HYPO</name>
<keyword evidence="2" id="KW-1185">Reference proteome</keyword>
<protein>
    <submittedName>
        <fullName evidence="1">Uncharacterized protein</fullName>
    </submittedName>
</protein>
<comment type="caution">
    <text evidence="1">The sequence shown here is derived from an EMBL/GenBank/DDBJ whole genome shotgun (WGS) entry which is preliminary data.</text>
</comment>
<evidence type="ECO:0000313" key="1">
    <source>
        <dbReference type="EMBL" id="RSL47865.1"/>
    </source>
</evidence>
<dbReference type="EMBL" id="NKCI01000208">
    <property type="protein sequence ID" value="RSL47865.1"/>
    <property type="molecule type" value="Genomic_DNA"/>
</dbReference>
<organism evidence="1 2">
    <name type="scientific">Fusarium duplospermum</name>
    <dbReference type="NCBI Taxonomy" id="1325734"/>
    <lineage>
        <taxon>Eukaryota</taxon>
        <taxon>Fungi</taxon>
        <taxon>Dikarya</taxon>
        <taxon>Ascomycota</taxon>
        <taxon>Pezizomycotina</taxon>
        <taxon>Sordariomycetes</taxon>
        <taxon>Hypocreomycetidae</taxon>
        <taxon>Hypocreales</taxon>
        <taxon>Nectriaceae</taxon>
        <taxon>Fusarium</taxon>
        <taxon>Fusarium solani species complex</taxon>
    </lineage>
</organism>
<evidence type="ECO:0000313" key="2">
    <source>
        <dbReference type="Proteomes" id="UP000288168"/>
    </source>
</evidence>
<reference evidence="1 2" key="1">
    <citation type="submission" date="2017-06" db="EMBL/GenBank/DDBJ databases">
        <title>Comparative genomic analysis of Ambrosia Fusariam Clade fungi.</title>
        <authorList>
            <person name="Stajich J.E."/>
            <person name="Carrillo J."/>
            <person name="Kijimoto T."/>
            <person name="Eskalen A."/>
            <person name="O'Donnell K."/>
            <person name="Kasson M."/>
        </authorList>
    </citation>
    <scope>NUCLEOTIDE SEQUENCE [LARGE SCALE GENOMIC DNA]</scope>
    <source>
        <strain evidence="1 2">NRRL62584</strain>
    </source>
</reference>
<dbReference type="Proteomes" id="UP000288168">
    <property type="component" value="Unassembled WGS sequence"/>
</dbReference>
<proteinExistence type="predicted"/>